<dbReference type="Proteomes" id="UP000468687">
    <property type="component" value="Unassembled WGS sequence"/>
</dbReference>
<comment type="caution">
    <text evidence="2">The sequence shown here is derived from an EMBL/GenBank/DDBJ whole genome shotgun (WGS) entry which is preliminary data.</text>
</comment>
<feature type="domain" description="Rv2525c-like glycoside hydrolase-like" evidence="1">
    <location>
        <begin position="303"/>
        <end position="487"/>
    </location>
</feature>
<keyword evidence="3" id="KW-1185">Reference proteome</keyword>
<organism evidence="2 3">
    <name type="scientific">Nocardioides zeae</name>
    <dbReference type="NCBI Taxonomy" id="1457234"/>
    <lineage>
        <taxon>Bacteria</taxon>
        <taxon>Bacillati</taxon>
        <taxon>Actinomycetota</taxon>
        <taxon>Actinomycetes</taxon>
        <taxon>Propionibacteriales</taxon>
        <taxon>Nocardioidaceae</taxon>
        <taxon>Nocardioides</taxon>
    </lineage>
</organism>
<dbReference type="AlphaFoldDB" id="A0A6P0HJ89"/>
<dbReference type="SUPFAM" id="SSF47090">
    <property type="entry name" value="PGBD-like"/>
    <property type="match status" value="2"/>
</dbReference>
<dbReference type="CDD" id="cd06418">
    <property type="entry name" value="GH25_BacA-like"/>
    <property type="match status" value="1"/>
</dbReference>
<dbReference type="InterPro" id="IPR036366">
    <property type="entry name" value="PGBDSf"/>
</dbReference>
<evidence type="ECO:0000313" key="2">
    <source>
        <dbReference type="EMBL" id="NEN78673.1"/>
    </source>
</evidence>
<dbReference type="InterPro" id="IPR036365">
    <property type="entry name" value="PGBD-like_sf"/>
</dbReference>
<evidence type="ECO:0000259" key="1">
    <source>
        <dbReference type="Pfam" id="PF08924"/>
    </source>
</evidence>
<dbReference type="Gene3D" id="3.20.20.80">
    <property type="entry name" value="Glycosidases"/>
    <property type="match status" value="1"/>
</dbReference>
<name>A0A6P0HJ89_9ACTN</name>
<dbReference type="InterPro" id="IPR015020">
    <property type="entry name" value="Rv2525c-like_Glyco_Hydro-like"/>
</dbReference>
<dbReference type="Gene3D" id="1.10.101.10">
    <property type="entry name" value="PGBD-like superfamily/PGBD"/>
    <property type="match status" value="1"/>
</dbReference>
<accession>A0A6P0HJ89</accession>
<dbReference type="EMBL" id="JAAGXA010000006">
    <property type="protein sequence ID" value="NEN78673.1"/>
    <property type="molecule type" value="Genomic_DNA"/>
</dbReference>
<proteinExistence type="predicted"/>
<evidence type="ECO:0000313" key="3">
    <source>
        <dbReference type="Proteomes" id="UP000468687"/>
    </source>
</evidence>
<sequence>MDEKVLAAQRFVNEYNVSGIPKLEETGRTGWPVMRALTRVLQYHLGISNLSDSFGPATMAALQANYPSVDTTSILGGINRVIQSALYCKGYDGEDINGVFGSRTAAAVTKMKTEMGVIGSSPGGSVTPKVFKALLNLDAYVLLTGGTSSVQSVQRWMNGKYLSRRDYQIIPCDGNFSRDVQSALMYAIQYTAGMADGVANGNFGPGTQSALQSNPLTVGSTGDWVRLFSAAMLFNRRPNVTFTSTYTSTLSTRVKTFQSFVKLPQSGNADFATWASLLVSHGDQSRSGTAADTSTTLNAARIDALKAAGYQVVGRYLCRTPGSSFAKEIQPGELALCASKGLKVFPIFQTSGDEVGYFTYERGLNSGHTALNYARWHGFKPGSRIYFAVDFDAMDHEVDSAIIPYFSGIADVMQSYGFEYKTGIYASRNICSRVSALELADASFVSDMSSKFSGNMGYPLPANWAFDQIVTTTVGTGSGAIAVDKNIASGRDVGQATFSPTGTGGGFNERKFPFEQRGLLLDNLRTYLFGLGYGDTGSPGPEGLLRLRSTPESLDKVLEHDELITSLANTLRIRKALIQSVLFQEVRHYSSQDVLSDTWVVQYHEGLGALPGYPSDSSTGIGQIYGWVAIQARNWGIVNSKIGGVQMDSQNEDHCYLVWKKLKNDESFNVSTIPLVLLHGASKMSDVTPPHLDSTDAHTQRILGRYNGTGDAADEYGAKVFGYYQIFEAFNLAARSFI</sequence>
<gene>
    <name evidence="2" type="ORF">G3T38_10325</name>
</gene>
<dbReference type="SUPFAM" id="SSF51445">
    <property type="entry name" value="(Trans)glycosidases"/>
    <property type="match status" value="1"/>
</dbReference>
<reference evidence="2 3" key="1">
    <citation type="journal article" date="2014" name="Int. J. Syst. Evol. Microbiol.">
        <title>Nocardioides zeae sp. nov., isolated from the stem of Zea mays.</title>
        <authorList>
            <person name="Glaeser S.P."/>
            <person name="McInroy J.A."/>
            <person name="Busse H.J."/>
            <person name="Kampfer P."/>
        </authorList>
    </citation>
    <scope>NUCLEOTIDE SEQUENCE [LARGE SCALE GENOMIC DNA]</scope>
    <source>
        <strain evidence="2 3">JCM 30728</strain>
    </source>
</reference>
<dbReference type="InterPro" id="IPR017853">
    <property type="entry name" value="GH"/>
</dbReference>
<protein>
    <submittedName>
        <fullName evidence="2">DUF1906 domain-containing protein</fullName>
    </submittedName>
</protein>
<dbReference type="Pfam" id="PF08924">
    <property type="entry name" value="Rv2525c_GlyHyd-like"/>
    <property type="match status" value="1"/>
</dbReference>